<reference evidence="8 9" key="1">
    <citation type="submission" date="2019-02" db="EMBL/GenBank/DDBJ databases">
        <title>Deep-cultivation of Planctomycetes and their phenomic and genomic characterization uncovers novel biology.</title>
        <authorList>
            <person name="Wiegand S."/>
            <person name="Jogler M."/>
            <person name="Boedeker C."/>
            <person name="Pinto D."/>
            <person name="Vollmers J."/>
            <person name="Rivas-Marin E."/>
            <person name="Kohn T."/>
            <person name="Peeters S.H."/>
            <person name="Heuer A."/>
            <person name="Rast P."/>
            <person name="Oberbeckmann S."/>
            <person name="Bunk B."/>
            <person name="Jeske O."/>
            <person name="Meyerdierks A."/>
            <person name="Storesund J.E."/>
            <person name="Kallscheuer N."/>
            <person name="Luecker S."/>
            <person name="Lage O.M."/>
            <person name="Pohl T."/>
            <person name="Merkel B.J."/>
            <person name="Hornburger P."/>
            <person name="Mueller R.-W."/>
            <person name="Bruemmer F."/>
            <person name="Labrenz M."/>
            <person name="Spormann A.M."/>
            <person name="Op den Camp H."/>
            <person name="Overmann J."/>
            <person name="Amann R."/>
            <person name="Jetten M.S.M."/>
            <person name="Mascher T."/>
            <person name="Medema M.H."/>
            <person name="Devos D.P."/>
            <person name="Kaster A.-K."/>
            <person name="Ovreas L."/>
            <person name="Rohde M."/>
            <person name="Galperin M.Y."/>
            <person name="Jogler C."/>
        </authorList>
    </citation>
    <scope>NUCLEOTIDE SEQUENCE [LARGE SCALE GENOMIC DNA]</scope>
    <source>
        <strain evidence="8 9">Pla163</strain>
    </source>
</reference>
<dbReference type="EMBL" id="CP036290">
    <property type="protein sequence ID" value="QDU85680.1"/>
    <property type="molecule type" value="Genomic_DNA"/>
</dbReference>
<dbReference type="Gene3D" id="3.20.20.70">
    <property type="entry name" value="Aldolase class I"/>
    <property type="match status" value="1"/>
</dbReference>
<evidence type="ECO:0000313" key="9">
    <source>
        <dbReference type="Proteomes" id="UP000319342"/>
    </source>
</evidence>
<name>A0A518D2H8_9BACT</name>
<evidence type="ECO:0000256" key="2">
    <source>
        <dbReference type="ARBA" id="ARBA00022691"/>
    </source>
</evidence>
<dbReference type="Pfam" id="PF13186">
    <property type="entry name" value="SPASM"/>
    <property type="match status" value="1"/>
</dbReference>
<dbReference type="AlphaFoldDB" id="A0A518D2H8"/>
<dbReference type="RefSeq" id="WP_419185940.1">
    <property type="nucleotide sequence ID" value="NZ_CP036290.1"/>
</dbReference>
<dbReference type="GO" id="GO:0003824">
    <property type="term" value="F:catalytic activity"/>
    <property type="evidence" value="ECO:0007669"/>
    <property type="project" value="InterPro"/>
</dbReference>
<proteinExistence type="predicted"/>
<organism evidence="8 9">
    <name type="scientific">Rohdeia mirabilis</name>
    <dbReference type="NCBI Taxonomy" id="2528008"/>
    <lineage>
        <taxon>Bacteria</taxon>
        <taxon>Pseudomonadati</taxon>
        <taxon>Planctomycetota</taxon>
        <taxon>Planctomycetia</taxon>
        <taxon>Planctomycetia incertae sedis</taxon>
        <taxon>Rohdeia</taxon>
    </lineage>
</organism>
<dbReference type="SFLD" id="SFLDS00029">
    <property type="entry name" value="Radical_SAM"/>
    <property type="match status" value="1"/>
</dbReference>
<sequence>MNAPNSPEYGPNERLRVALELTNACNFRCPICPHSLGKAGAVNGALPGMSPFNRTRGLMSSATYDRALDECNRVASHVELGFFGEQTMHPEYLDFLGRAKERRFALELNTNLSLVTDATFDAWVDVDLDLARLSLDAFDPDVFDRARPGNVRDLDGRPIGDRRRVEVLNEKVERWLARKDHRPTRLVFVKSSHNEGELERFVEHWAPLLGADDVILAKQVLSYGGKMADPTIAKHRCNVWEQRYLMIDWRGDLSPCNLDTNMDLGLGNVLRESIHEAYTGAIANHLRARTGCGNDLTPCRTCVDGNDWSKNETFTRDTTLEGAANAR</sequence>
<dbReference type="SUPFAM" id="SSF102114">
    <property type="entry name" value="Radical SAM enzymes"/>
    <property type="match status" value="1"/>
</dbReference>
<dbReference type="InterPro" id="IPR007197">
    <property type="entry name" value="rSAM"/>
</dbReference>
<dbReference type="InterPro" id="IPR050377">
    <property type="entry name" value="Radical_SAM_PqqE_MftC-like"/>
</dbReference>
<dbReference type="PANTHER" id="PTHR11228:SF34">
    <property type="entry name" value="TUNGSTEN-CONTAINING ALDEHYDE FERREDOXIN OXIDOREDUCTASE COFACTOR MODIFYING PROTEIN"/>
    <property type="match status" value="1"/>
</dbReference>
<dbReference type="InterPro" id="IPR013785">
    <property type="entry name" value="Aldolase_TIM"/>
</dbReference>
<dbReference type="Pfam" id="PF04055">
    <property type="entry name" value="Radical_SAM"/>
    <property type="match status" value="1"/>
</dbReference>
<dbReference type="Proteomes" id="UP000319342">
    <property type="component" value="Chromosome"/>
</dbReference>
<evidence type="ECO:0000256" key="4">
    <source>
        <dbReference type="ARBA" id="ARBA00023004"/>
    </source>
</evidence>
<evidence type="ECO:0000313" key="8">
    <source>
        <dbReference type="EMBL" id="QDU85680.1"/>
    </source>
</evidence>
<dbReference type="SFLD" id="SFLDG01067">
    <property type="entry name" value="SPASM/twitch_domain_containing"/>
    <property type="match status" value="1"/>
</dbReference>
<keyword evidence="9" id="KW-1185">Reference proteome</keyword>
<dbReference type="GO" id="GO:0046872">
    <property type="term" value="F:metal ion binding"/>
    <property type="evidence" value="ECO:0007669"/>
    <property type="project" value="UniProtKB-KW"/>
</dbReference>
<evidence type="ECO:0000256" key="5">
    <source>
        <dbReference type="ARBA" id="ARBA00023014"/>
    </source>
</evidence>
<keyword evidence="2" id="KW-0949">S-adenosyl-L-methionine</keyword>
<feature type="domain" description="Radical SAM core" evidence="6">
    <location>
        <begin position="20"/>
        <end position="167"/>
    </location>
</feature>
<dbReference type="CDD" id="cd21109">
    <property type="entry name" value="SPASM"/>
    <property type="match status" value="1"/>
</dbReference>
<feature type="domain" description="4Fe4S-binding SPASM" evidence="7">
    <location>
        <begin position="237"/>
        <end position="302"/>
    </location>
</feature>
<dbReference type="GO" id="GO:0051536">
    <property type="term" value="F:iron-sulfur cluster binding"/>
    <property type="evidence" value="ECO:0007669"/>
    <property type="project" value="UniProtKB-KW"/>
</dbReference>
<dbReference type="PANTHER" id="PTHR11228">
    <property type="entry name" value="RADICAL SAM DOMAIN PROTEIN"/>
    <property type="match status" value="1"/>
</dbReference>
<evidence type="ECO:0000259" key="6">
    <source>
        <dbReference type="Pfam" id="PF04055"/>
    </source>
</evidence>
<evidence type="ECO:0000256" key="1">
    <source>
        <dbReference type="ARBA" id="ARBA00001966"/>
    </source>
</evidence>
<comment type="cofactor">
    <cofactor evidence="1">
        <name>[4Fe-4S] cluster</name>
        <dbReference type="ChEBI" id="CHEBI:49883"/>
    </cofactor>
</comment>
<accession>A0A518D2H8</accession>
<keyword evidence="5" id="KW-0411">Iron-sulfur</keyword>
<evidence type="ECO:0000256" key="3">
    <source>
        <dbReference type="ARBA" id="ARBA00022723"/>
    </source>
</evidence>
<evidence type="ECO:0000259" key="7">
    <source>
        <dbReference type="Pfam" id="PF13186"/>
    </source>
</evidence>
<protein>
    <submittedName>
        <fullName evidence="8">Radical SAM superfamily protein</fullName>
    </submittedName>
</protein>
<gene>
    <name evidence="8" type="ORF">Pla163_28130</name>
</gene>
<dbReference type="CDD" id="cd01335">
    <property type="entry name" value="Radical_SAM"/>
    <property type="match status" value="1"/>
</dbReference>
<dbReference type="InterPro" id="IPR023885">
    <property type="entry name" value="4Fe4S-binding_SPASM_dom"/>
</dbReference>
<dbReference type="InterPro" id="IPR058240">
    <property type="entry name" value="rSAM_sf"/>
</dbReference>
<keyword evidence="3" id="KW-0479">Metal-binding</keyword>
<keyword evidence="4" id="KW-0408">Iron</keyword>